<evidence type="ECO:0000256" key="1">
    <source>
        <dbReference type="SAM" id="MobiDB-lite"/>
    </source>
</evidence>
<accession>A0A5C3NQ05</accession>
<keyword evidence="3" id="KW-1185">Reference proteome</keyword>
<feature type="region of interest" description="Disordered" evidence="1">
    <location>
        <begin position="305"/>
        <end position="357"/>
    </location>
</feature>
<sequence>MSRAARRVEELYRERFSGTLPGETEAEFRARRQIKKNARRLTAETQEARDARLAKIGQRILGIFKRHSANFARGRKSAGAGPDVSSSSPPAPLASLSNPYREFQQSQHPAKPKLHLDPSTPRNVAMSKYNMELKQAYDHLPAEDRARFAAQAETKQAIYEGDPQRELRRAKHAEEMPHVVERTTQTWQRQSGWVGLCMLGGLDQHGELVGTYPATGKDRYGLTFEERLAREFGTSTTYIRLTFSKWLGDIFDAPVPPDAAIEPATSRAVDQLSPKTVASGRQTATSTNLPPHDAVQAMRSLADSVCRSPVHTSRTSDPSRLLQDDMDVPSPSCARSPSPPRMLAASDSDTDFDTDRDLPATAAKIVATLERPKPAPGAHLVPCYSIEGFDNMLALPELLPGAHAKRKAPAKPRKGAKRPSVAGEGEPDDFGVHLSKDQPPAEEKSTEKKKSKTDGTRKKTHTSNQPAAAGRNATAKEKAPGAKNGSKAGTASQPHAPGAAKKSSTASRAIKKAQNAPQLHKENDAPVVSRSGRVSVSTARKNGESPDMCAAKRLHSAKPTLKRKDREDHAPDAAQIRKKRR</sequence>
<reference evidence="2 3" key="1">
    <citation type="journal article" date="2019" name="Nat. Ecol. Evol.">
        <title>Megaphylogeny resolves global patterns of mushroom evolution.</title>
        <authorList>
            <person name="Varga T."/>
            <person name="Krizsan K."/>
            <person name="Foldi C."/>
            <person name="Dima B."/>
            <person name="Sanchez-Garcia M."/>
            <person name="Sanchez-Ramirez S."/>
            <person name="Szollosi G.J."/>
            <person name="Szarkandi J.G."/>
            <person name="Papp V."/>
            <person name="Albert L."/>
            <person name="Andreopoulos W."/>
            <person name="Angelini C."/>
            <person name="Antonin V."/>
            <person name="Barry K.W."/>
            <person name="Bougher N.L."/>
            <person name="Buchanan P."/>
            <person name="Buyck B."/>
            <person name="Bense V."/>
            <person name="Catcheside P."/>
            <person name="Chovatia M."/>
            <person name="Cooper J."/>
            <person name="Damon W."/>
            <person name="Desjardin D."/>
            <person name="Finy P."/>
            <person name="Geml J."/>
            <person name="Haridas S."/>
            <person name="Hughes K."/>
            <person name="Justo A."/>
            <person name="Karasinski D."/>
            <person name="Kautmanova I."/>
            <person name="Kiss B."/>
            <person name="Kocsube S."/>
            <person name="Kotiranta H."/>
            <person name="LaButti K.M."/>
            <person name="Lechner B.E."/>
            <person name="Liimatainen K."/>
            <person name="Lipzen A."/>
            <person name="Lukacs Z."/>
            <person name="Mihaltcheva S."/>
            <person name="Morgado L.N."/>
            <person name="Niskanen T."/>
            <person name="Noordeloos M.E."/>
            <person name="Ohm R.A."/>
            <person name="Ortiz-Santana B."/>
            <person name="Ovrebo C."/>
            <person name="Racz N."/>
            <person name="Riley R."/>
            <person name="Savchenko A."/>
            <person name="Shiryaev A."/>
            <person name="Soop K."/>
            <person name="Spirin V."/>
            <person name="Szebenyi C."/>
            <person name="Tomsovsky M."/>
            <person name="Tulloss R.E."/>
            <person name="Uehling J."/>
            <person name="Grigoriev I.V."/>
            <person name="Vagvolgyi C."/>
            <person name="Papp T."/>
            <person name="Martin F.M."/>
            <person name="Miettinen O."/>
            <person name="Hibbett D.S."/>
            <person name="Nagy L.G."/>
        </authorList>
    </citation>
    <scope>NUCLEOTIDE SEQUENCE [LARGE SCALE GENOMIC DNA]</scope>
    <source>
        <strain evidence="2 3">HHB13444</strain>
    </source>
</reference>
<proteinExistence type="predicted"/>
<feature type="compositionally biased region" description="Basic residues" evidence="1">
    <location>
        <begin position="552"/>
        <end position="561"/>
    </location>
</feature>
<protein>
    <recommendedName>
        <fullName evidence="4">HMG box domain-containing protein</fullName>
    </recommendedName>
</protein>
<dbReference type="InParanoid" id="A0A5C3NQ05"/>
<evidence type="ECO:0008006" key="4">
    <source>
        <dbReference type="Google" id="ProtNLM"/>
    </source>
</evidence>
<feature type="region of interest" description="Disordered" evidence="1">
    <location>
        <begin position="403"/>
        <end position="581"/>
    </location>
</feature>
<evidence type="ECO:0000313" key="2">
    <source>
        <dbReference type="EMBL" id="TFK79646.1"/>
    </source>
</evidence>
<feature type="compositionally biased region" description="Basic and acidic residues" evidence="1">
    <location>
        <begin position="562"/>
        <end position="571"/>
    </location>
</feature>
<feature type="compositionally biased region" description="Basic residues" evidence="1">
    <location>
        <begin position="403"/>
        <end position="417"/>
    </location>
</feature>
<feature type="compositionally biased region" description="Basic and acidic residues" evidence="1">
    <location>
        <begin position="430"/>
        <end position="457"/>
    </location>
</feature>
<dbReference type="Proteomes" id="UP000308197">
    <property type="component" value="Unassembled WGS sequence"/>
</dbReference>
<dbReference type="EMBL" id="ML211972">
    <property type="protein sequence ID" value="TFK79646.1"/>
    <property type="molecule type" value="Genomic_DNA"/>
</dbReference>
<dbReference type="AlphaFoldDB" id="A0A5C3NQ05"/>
<feature type="compositionally biased region" description="Low complexity" evidence="1">
    <location>
        <begin position="527"/>
        <end position="537"/>
    </location>
</feature>
<name>A0A5C3NQ05_9APHY</name>
<evidence type="ECO:0000313" key="3">
    <source>
        <dbReference type="Proteomes" id="UP000308197"/>
    </source>
</evidence>
<organism evidence="2 3">
    <name type="scientific">Polyporus arcularius HHB13444</name>
    <dbReference type="NCBI Taxonomy" id="1314778"/>
    <lineage>
        <taxon>Eukaryota</taxon>
        <taxon>Fungi</taxon>
        <taxon>Dikarya</taxon>
        <taxon>Basidiomycota</taxon>
        <taxon>Agaricomycotina</taxon>
        <taxon>Agaricomycetes</taxon>
        <taxon>Polyporales</taxon>
        <taxon>Polyporaceae</taxon>
        <taxon>Polyporus</taxon>
    </lineage>
</organism>
<gene>
    <name evidence="2" type="ORF">K466DRAFT_570115</name>
</gene>
<feature type="region of interest" description="Disordered" evidence="1">
    <location>
        <begin position="74"/>
        <end position="122"/>
    </location>
</feature>
<feature type="compositionally biased region" description="Low complexity" evidence="1">
    <location>
        <begin position="77"/>
        <end position="97"/>
    </location>
</feature>